<dbReference type="PANTHER" id="PTHR43981">
    <property type="entry name" value="ENOYL-[ACYL-CARRIER-PROTEIN] REDUCTASE, MITOCHONDRIAL"/>
    <property type="match status" value="1"/>
</dbReference>
<sequence length="132" mass="14667">MYIYEKIVNRGKAINSSKYGNGDYVVSSGNVMLGTWSEYIVCRSQDVAHLQAKSIKDRRLELQLAQLTVNGCTAYRLLYLLPEILKKKSVEDCRGHYILQNAANSAVGEAVIQVAKKFGLKTINIIRGSVQG</sequence>
<accession>X6NPE5</accession>
<dbReference type="InterPro" id="IPR051034">
    <property type="entry name" value="Mito_Enoyl-ACP_Reductase"/>
</dbReference>
<name>X6NPE5_RETFI</name>
<evidence type="ECO:0000256" key="1">
    <source>
        <dbReference type="ARBA" id="ARBA00022857"/>
    </source>
</evidence>
<keyword evidence="4" id="KW-1185">Reference proteome</keyword>
<proteinExistence type="predicted"/>
<keyword evidence="2" id="KW-0560">Oxidoreductase</keyword>
<organism evidence="3 4">
    <name type="scientific">Reticulomyxa filosa</name>
    <dbReference type="NCBI Taxonomy" id="46433"/>
    <lineage>
        <taxon>Eukaryota</taxon>
        <taxon>Sar</taxon>
        <taxon>Rhizaria</taxon>
        <taxon>Retaria</taxon>
        <taxon>Foraminifera</taxon>
        <taxon>Monothalamids</taxon>
        <taxon>Reticulomyxidae</taxon>
        <taxon>Reticulomyxa</taxon>
    </lineage>
</organism>
<gene>
    <name evidence="3" type="ORF">RFI_09568</name>
</gene>
<evidence type="ECO:0000313" key="3">
    <source>
        <dbReference type="EMBL" id="ETO27564.1"/>
    </source>
</evidence>
<dbReference type="GO" id="GO:0006631">
    <property type="term" value="P:fatty acid metabolic process"/>
    <property type="evidence" value="ECO:0007669"/>
    <property type="project" value="TreeGrafter"/>
</dbReference>
<dbReference type="Gene3D" id="3.90.180.10">
    <property type="entry name" value="Medium-chain alcohol dehydrogenases, catalytic domain"/>
    <property type="match status" value="1"/>
</dbReference>
<dbReference type="InterPro" id="IPR036291">
    <property type="entry name" value="NAD(P)-bd_dom_sf"/>
</dbReference>
<dbReference type="SUPFAM" id="SSF51735">
    <property type="entry name" value="NAD(P)-binding Rossmann-fold domains"/>
    <property type="match status" value="1"/>
</dbReference>
<reference evidence="3 4" key="1">
    <citation type="journal article" date="2013" name="Curr. Biol.">
        <title>The Genome of the Foraminiferan Reticulomyxa filosa.</title>
        <authorList>
            <person name="Glockner G."/>
            <person name="Hulsmann N."/>
            <person name="Schleicher M."/>
            <person name="Noegel A.A."/>
            <person name="Eichinger L."/>
            <person name="Gallinger C."/>
            <person name="Pawlowski J."/>
            <person name="Sierra R."/>
            <person name="Euteneuer U."/>
            <person name="Pillet L."/>
            <person name="Moustafa A."/>
            <person name="Platzer M."/>
            <person name="Groth M."/>
            <person name="Szafranski K."/>
            <person name="Schliwa M."/>
        </authorList>
    </citation>
    <scope>NUCLEOTIDE SEQUENCE [LARGE SCALE GENOMIC DNA]</scope>
</reference>
<evidence type="ECO:0000256" key="2">
    <source>
        <dbReference type="ARBA" id="ARBA00023002"/>
    </source>
</evidence>
<protein>
    <submittedName>
        <fullName evidence="3">Mitochondrial trans-2-enoyl-CoA reductase</fullName>
    </submittedName>
</protein>
<dbReference type="Proteomes" id="UP000023152">
    <property type="component" value="Unassembled WGS sequence"/>
</dbReference>
<dbReference type="AlphaFoldDB" id="X6NPE5"/>
<dbReference type="Gene3D" id="3.40.50.720">
    <property type="entry name" value="NAD(P)-binding Rossmann-like Domain"/>
    <property type="match status" value="1"/>
</dbReference>
<dbReference type="OrthoDB" id="7482721at2759"/>
<dbReference type="GO" id="GO:0005739">
    <property type="term" value="C:mitochondrion"/>
    <property type="evidence" value="ECO:0007669"/>
    <property type="project" value="TreeGrafter"/>
</dbReference>
<keyword evidence="1" id="KW-0521">NADP</keyword>
<evidence type="ECO:0000313" key="4">
    <source>
        <dbReference type="Proteomes" id="UP000023152"/>
    </source>
</evidence>
<dbReference type="EMBL" id="ASPP01007183">
    <property type="protein sequence ID" value="ETO27564.1"/>
    <property type="molecule type" value="Genomic_DNA"/>
</dbReference>
<comment type="caution">
    <text evidence="3">The sequence shown here is derived from an EMBL/GenBank/DDBJ whole genome shotgun (WGS) entry which is preliminary data.</text>
</comment>
<dbReference type="GO" id="GO:0016491">
    <property type="term" value="F:oxidoreductase activity"/>
    <property type="evidence" value="ECO:0007669"/>
    <property type="project" value="UniProtKB-KW"/>
</dbReference>
<dbReference type="PANTHER" id="PTHR43981:SF2">
    <property type="entry name" value="ENOYL-[ACYL-CARRIER-PROTEIN] REDUCTASE, MITOCHONDRIAL"/>
    <property type="match status" value="1"/>
</dbReference>